<evidence type="ECO:0000313" key="4">
    <source>
        <dbReference type="EMBL" id="SDN05231.1"/>
    </source>
</evidence>
<accession>A0A1G9Y9P9</accession>
<comment type="catalytic activity">
    <reaction evidence="1">
        <text>Hydrolysis of proteins in presence of ATP.</text>
        <dbReference type="EC" id="3.4.21.53"/>
    </reaction>
</comment>
<dbReference type="GO" id="GO:0030163">
    <property type="term" value="P:protein catabolic process"/>
    <property type="evidence" value="ECO:0007669"/>
    <property type="project" value="InterPro"/>
</dbReference>
<sequence length="339" mass="37858">MQIKRKQFILFIILLILIFFLTNFKLDYYIYQPGDIYALDDVVEVEGRFDSEGELHLVTVRGGQATPIYYLWAQLRPHYQIYDLEDIRPEGTNQEEYMELQLHAMESSQEAATVVAYQAADKDITINYQGVYVMAVVEDMPAKGHLMPGDQIKEVSGNDVSSAQDLLDLIEPYQEGDVIDLKVVREGEEVEVSFPLGTFPNEPDRVGLGISLVTDREVSENPKIDFDSGSIGGPSAGLMMSLEIYDQLTSEDITKGLKIAGTGEIDYDGNVYRIGGIDKKVVASHRNGADIFFAPNEGGKENSNYQVAKETAEEIGTDMDIVPIDTFQDALDYLNQLPE</sequence>
<keyword evidence="2" id="KW-1133">Transmembrane helix</keyword>
<dbReference type="InterPro" id="IPR027065">
    <property type="entry name" value="Lon_Prtase"/>
</dbReference>
<comment type="similarity">
    <text evidence="1">Belongs to the peptidase S16 family.</text>
</comment>
<keyword evidence="2" id="KW-0472">Membrane</keyword>
<evidence type="ECO:0000259" key="3">
    <source>
        <dbReference type="PROSITE" id="PS51786"/>
    </source>
</evidence>
<dbReference type="GO" id="GO:0005524">
    <property type="term" value="F:ATP binding"/>
    <property type="evidence" value="ECO:0007669"/>
    <property type="project" value="InterPro"/>
</dbReference>
<dbReference type="InterPro" id="IPR020568">
    <property type="entry name" value="Ribosomal_Su5_D2-typ_SF"/>
</dbReference>
<dbReference type="Pfam" id="PF05362">
    <property type="entry name" value="Lon_C"/>
    <property type="match status" value="1"/>
</dbReference>
<dbReference type="AlphaFoldDB" id="A0A1G9Y9P9"/>
<dbReference type="EC" id="3.4.21.53" evidence="1"/>
<dbReference type="Gene3D" id="2.30.42.10">
    <property type="match status" value="1"/>
</dbReference>
<keyword evidence="2" id="KW-0812">Transmembrane</keyword>
<dbReference type="SUPFAM" id="SSF50156">
    <property type="entry name" value="PDZ domain-like"/>
    <property type="match status" value="1"/>
</dbReference>
<dbReference type="Pfam" id="PF13180">
    <property type="entry name" value="PDZ_2"/>
    <property type="match status" value="1"/>
</dbReference>
<dbReference type="PROSITE" id="PS51786">
    <property type="entry name" value="LON_PROTEOLYTIC"/>
    <property type="match status" value="1"/>
</dbReference>
<dbReference type="NCBIfam" id="NF041438">
    <property type="entry name" value="SepM_fam_S16"/>
    <property type="match status" value="1"/>
</dbReference>
<gene>
    <name evidence="4" type="ORF">SAMN05216498_1280</name>
</gene>
<dbReference type="SMART" id="SM00228">
    <property type="entry name" value="PDZ"/>
    <property type="match status" value="1"/>
</dbReference>
<protein>
    <recommendedName>
        <fullName evidence="1">endopeptidase La</fullName>
        <ecNumber evidence="1">3.4.21.53</ecNumber>
    </recommendedName>
</protein>
<dbReference type="GO" id="GO:0006508">
    <property type="term" value="P:proteolysis"/>
    <property type="evidence" value="ECO:0007669"/>
    <property type="project" value="UniProtKB-KW"/>
</dbReference>
<dbReference type="OrthoDB" id="2356897at2"/>
<keyword evidence="5" id="KW-1185">Reference proteome</keyword>
<dbReference type="InterPro" id="IPR008269">
    <property type="entry name" value="Lon_proteolytic"/>
</dbReference>
<dbReference type="EMBL" id="FNIG01000002">
    <property type="protein sequence ID" value="SDN05231.1"/>
    <property type="molecule type" value="Genomic_DNA"/>
</dbReference>
<dbReference type="Gene3D" id="3.30.230.10">
    <property type="match status" value="1"/>
</dbReference>
<dbReference type="InterPro" id="IPR014721">
    <property type="entry name" value="Ribsml_uS5_D2-typ_fold_subgr"/>
</dbReference>
<reference evidence="4 5" key="1">
    <citation type="submission" date="2016-10" db="EMBL/GenBank/DDBJ databases">
        <authorList>
            <person name="de Groot N.N."/>
        </authorList>
    </citation>
    <scope>NUCLEOTIDE SEQUENCE [LARGE SCALE GENOMIC DNA]</scope>
    <source>
        <strain evidence="4 5">CGMCC 1.3442</strain>
    </source>
</reference>
<dbReference type="InterPro" id="IPR036034">
    <property type="entry name" value="PDZ_sf"/>
</dbReference>
<dbReference type="Proteomes" id="UP000199334">
    <property type="component" value="Unassembled WGS sequence"/>
</dbReference>
<dbReference type="SUPFAM" id="SSF54211">
    <property type="entry name" value="Ribosomal protein S5 domain 2-like"/>
    <property type="match status" value="1"/>
</dbReference>
<keyword evidence="1" id="KW-0378">Hydrolase</keyword>
<name>A0A1G9Y9P9_9BACI</name>
<dbReference type="RefSeq" id="WP_093855777.1">
    <property type="nucleotide sequence ID" value="NZ_FNIG01000002.1"/>
</dbReference>
<dbReference type="GO" id="GO:0004252">
    <property type="term" value="F:serine-type endopeptidase activity"/>
    <property type="evidence" value="ECO:0007669"/>
    <property type="project" value="UniProtKB-UniRule"/>
</dbReference>
<dbReference type="STRING" id="237069.SAMN05216498_1280"/>
<dbReference type="PANTHER" id="PTHR10046">
    <property type="entry name" value="ATP DEPENDENT LON PROTEASE FAMILY MEMBER"/>
    <property type="match status" value="1"/>
</dbReference>
<evidence type="ECO:0000256" key="1">
    <source>
        <dbReference type="PROSITE-ProRule" id="PRU01122"/>
    </source>
</evidence>
<organism evidence="4 5">
    <name type="scientific">Tenuibacillus multivorans</name>
    <dbReference type="NCBI Taxonomy" id="237069"/>
    <lineage>
        <taxon>Bacteria</taxon>
        <taxon>Bacillati</taxon>
        <taxon>Bacillota</taxon>
        <taxon>Bacilli</taxon>
        <taxon>Bacillales</taxon>
        <taxon>Bacillaceae</taxon>
        <taxon>Tenuibacillus</taxon>
    </lineage>
</organism>
<feature type="transmembrane region" description="Helical" evidence="2">
    <location>
        <begin position="7"/>
        <end position="24"/>
    </location>
</feature>
<evidence type="ECO:0000313" key="5">
    <source>
        <dbReference type="Proteomes" id="UP000199334"/>
    </source>
</evidence>
<keyword evidence="1" id="KW-0645">Protease</keyword>
<feature type="domain" description="Lon proteolytic" evidence="3">
    <location>
        <begin position="187"/>
        <end position="337"/>
    </location>
</feature>
<keyword evidence="1" id="KW-0720">Serine protease</keyword>
<evidence type="ECO:0000256" key="2">
    <source>
        <dbReference type="SAM" id="Phobius"/>
    </source>
</evidence>
<dbReference type="InterPro" id="IPR001478">
    <property type="entry name" value="PDZ"/>
</dbReference>
<proteinExistence type="inferred from homology"/>
<feature type="active site" evidence="1">
    <location>
        <position position="235"/>
    </location>
</feature>
<feature type="active site" evidence="1">
    <location>
        <position position="280"/>
    </location>
</feature>
<dbReference type="GO" id="GO:0004176">
    <property type="term" value="F:ATP-dependent peptidase activity"/>
    <property type="evidence" value="ECO:0007669"/>
    <property type="project" value="UniProtKB-UniRule"/>
</dbReference>